<dbReference type="Bgee" id="WBGene00016300">
    <property type="expression patterns" value="Expressed in pharyngeal muscle cell (C elegans) and 1 other cell type or tissue"/>
</dbReference>
<organism evidence="3 4">
    <name type="scientific">Caenorhabditis elegans</name>
    <dbReference type="NCBI Taxonomy" id="6239"/>
    <lineage>
        <taxon>Eukaryota</taxon>
        <taxon>Metazoa</taxon>
        <taxon>Ecdysozoa</taxon>
        <taxon>Nematoda</taxon>
        <taxon>Chromadorea</taxon>
        <taxon>Rhabditida</taxon>
        <taxon>Rhabditina</taxon>
        <taxon>Rhabditomorpha</taxon>
        <taxon>Rhabditoidea</taxon>
        <taxon>Rhabditidae</taxon>
        <taxon>Peloderinae</taxon>
        <taxon>Caenorhabditis</taxon>
    </lineage>
</organism>
<dbReference type="WormBase" id="C32B5.7b">
    <property type="protein sequence ID" value="CE48667"/>
    <property type="gene ID" value="WBGene00016300"/>
</dbReference>
<dbReference type="HOGENOM" id="CLU_012184_8_0_1"/>
<evidence type="ECO:0000313" key="3">
    <source>
        <dbReference type="EMBL" id="CDH93257.1"/>
    </source>
</evidence>
<dbReference type="SUPFAM" id="SSF54001">
    <property type="entry name" value="Cysteine proteinases"/>
    <property type="match status" value="1"/>
</dbReference>
<dbReference type="InterPro" id="IPR000668">
    <property type="entry name" value="Peptidase_C1A_C"/>
</dbReference>
<evidence type="ECO:0000259" key="2">
    <source>
        <dbReference type="SMART" id="SM00645"/>
    </source>
</evidence>
<comment type="similarity">
    <text evidence="1">Belongs to the peptidase C1 family.</text>
</comment>
<evidence type="ECO:0000313" key="4">
    <source>
        <dbReference type="Proteomes" id="UP000001940"/>
    </source>
</evidence>
<dbReference type="SMART" id="SM00645">
    <property type="entry name" value="Pept_C1"/>
    <property type="match status" value="1"/>
</dbReference>
<dbReference type="InterPro" id="IPR038765">
    <property type="entry name" value="Papain-like_cys_pep_sf"/>
</dbReference>
<dbReference type="RefSeq" id="NP_001293574.1">
    <property type="nucleotide sequence ID" value="NM_001306645.3"/>
</dbReference>
<dbReference type="AGR" id="WB:WBGene00016300"/>
<gene>
    <name evidence="3 5" type="ORF">C32B5.7</name>
    <name evidence="3" type="ORF">CELE_C32B5.7</name>
</gene>
<dbReference type="InterPro" id="IPR013128">
    <property type="entry name" value="Peptidase_C1A"/>
</dbReference>
<accession>U4PRP9</accession>
<proteinExistence type="inferred from homology"/>
<dbReference type="CTD" id="183111"/>
<dbReference type="ExpressionAtlas" id="U4PRP9">
    <property type="expression patterns" value="baseline and differential"/>
</dbReference>
<dbReference type="EMBL" id="BX284602">
    <property type="protein sequence ID" value="CDH93257.1"/>
    <property type="molecule type" value="Genomic_DNA"/>
</dbReference>
<dbReference type="Pfam" id="PF00112">
    <property type="entry name" value="Peptidase_C1"/>
    <property type="match status" value="1"/>
</dbReference>
<keyword evidence="4" id="KW-1185">Reference proteome</keyword>
<reference evidence="3 4" key="1">
    <citation type="journal article" date="1998" name="Science">
        <title>Genome sequence of the nematode C. elegans: a platform for investigating biology.</title>
        <authorList>
            <consortium name="The C. elegans sequencing consortium"/>
            <person name="Sulson J.E."/>
            <person name="Waterston R."/>
        </authorList>
    </citation>
    <scope>NUCLEOTIDE SEQUENCE [LARGE SCALE GENOMIC DNA]</scope>
    <source>
        <strain evidence="3 4">Bristol N2</strain>
    </source>
</reference>
<evidence type="ECO:0000313" key="5">
    <source>
        <dbReference type="WormBase" id="C32B5.7b"/>
    </source>
</evidence>
<name>U4PRP9_CAEEL</name>
<sequence length="147" mass="16597">MYAIANGQLLSFSEQQIIDCLGGCAIESDPMMAMTYLERKGIETYTDYPFVGKKNEKCEYDSKKAYLILDDTYDMSDESLALVFIDERGPGLFTMNTPPSFFNYKSGIYNPTEEECKSTNEKRALTIVGYGNDKGQNYWIVKGSFGT</sequence>
<dbReference type="PANTHER" id="PTHR12411">
    <property type="entry name" value="CYSTEINE PROTEASE FAMILY C1-RELATED"/>
    <property type="match status" value="1"/>
</dbReference>
<dbReference type="GeneID" id="183111"/>
<dbReference type="GO" id="GO:0008234">
    <property type="term" value="F:cysteine-type peptidase activity"/>
    <property type="evidence" value="ECO:0007669"/>
    <property type="project" value="InterPro"/>
</dbReference>
<protein>
    <submittedName>
        <fullName evidence="3">Peptidase C1A papain C-terminal domain-containing protein</fullName>
    </submittedName>
</protein>
<dbReference type="Gene3D" id="3.90.70.10">
    <property type="entry name" value="Cysteine proteinases"/>
    <property type="match status" value="1"/>
</dbReference>
<evidence type="ECO:0000256" key="1">
    <source>
        <dbReference type="ARBA" id="ARBA00008455"/>
    </source>
</evidence>
<dbReference type="Proteomes" id="UP000001940">
    <property type="component" value="Chromosome II"/>
</dbReference>
<feature type="domain" description="Peptidase C1A papain C-terminal" evidence="2">
    <location>
        <begin position="1"/>
        <end position="147"/>
    </location>
</feature>
<dbReference type="SMR" id="U4PRP9"/>
<dbReference type="AlphaFoldDB" id="U4PRP9"/>
<dbReference type="GO" id="GO:0006508">
    <property type="term" value="P:proteolysis"/>
    <property type="evidence" value="ECO:0007669"/>
    <property type="project" value="InterPro"/>
</dbReference>